<feature type="compositionally biased region" description="Basic and acidic residues" evidence="1">
    <location>
        <begin position="83"/>
        <end position="103"/>
    </location>
</feature>
<evidence type="ECO:0000313" key="4">
    <source>
        <dbReference type="Proteomes" id="UP000008827"/>
    </source>
</evidence>
<dbReference type="RefSeq" id="XP_014634626.1">
    <property type="nucleotide sequence ID" value="XM_014779140.3"/>
</dbReference>
<reference evidence="2" key="3">
    <citation type="submission" date="2018-07" db="EMBL/GenBank/DDBJ databases">
        <title>WGS assembly of Glycine max.</title>
        <authorList>
            <person name="Schmutz J."/>
            <person name="Cannon S."/>
            <person name="Schlueter J."/>
            <person name="Ma J."/>
            <person name="Mitros T."/>
            <person name="Nelson W."/>
            <person name="Hyten D."/>
            <person name="Song Q."/>
            <person name="Thelen J."/>
            <person name="Cheng J."/>
            <person name="Xu D."/>
            <person name="Hellsten U."/>
            <person name="May G."/>
            <person name="Yu Y."/>
            <person name="Sakurai T."/>
            <person name="Umezawa T."/>
            <person name="Bhattacharyya M."/>
            <person name="Sandhu D."/>
            <person name="Valliyodan B."/>
            <person name="Lindquist E."/>
            <person name="Peto M."/>
            <person name="Grant D."/>
            <person name="Shu S."/>
            <person name="Goodstein D."/>
            <person name="Barry K."/>
            <person name="Futrell-Griggs M."/>
            <person name="Abernathy B."/>
            <person name="Du J."/>
            <person name="Tian Z."/>
            <person name="Zhu L."/>
            <person name="Gill N."/>
            <person name="Joshi T."/>
            <person name="Libault M."/>
            <person name="Sethuraman A."/>
            <person name="Zhang X."/>
            <person name="Shinozaki K."/>
            <person name="Nguyen H."/>
            <person name="Wing R."/>
            <person name="Cregan P."/>
            <person name="Specht J."/>
            <person name="Grimwood J."/>
            <person name="Rokhsar D."/>
            <person name="Stacey G."/>
            <person name="Shoemaker R."/>
            <person name="Jackson S."/>
        </authorList>
    </citation>
    <scope>NUCLEOTIDE SEQUENCE</scope>
    <source>
        <tissue evidence="2">Callus</tissue>
    </source>
</reference>
<gene>
    <name evidence="3" type="primary">LOC100791011</name>
    <name evidence="2" type="ORF">GLYMA_08G205600</name>
</gene>
<dbReference type="PANTHER" id="PTHR35461:SF5">
    <property type="entry name" value="RNA HELICASE DDX11-LIKE PROTEIN, PUTATIVE-RELATED"/>
    <property type="match status" value="1"/>
</dbReference>
<proteinExistence type="predicted"/>
<evidence type="ECO:0000313" key="3">
    <source>
        <dbReference type="EnsemblPlants" id="KRH44358"/>
    </source>
</evidence>
<dbReference type="AlphaFoldDB" id="K7L7U1"/>
<dbReference type="eggNOG" id="ENOG502RZ1Y">
    <property type="taxonomic scope" value="Eukaryota"/>
</dbReference>
<dbReference type="EMBL" id="CM000841">
    <property type="protein sequence ID" value="KRH44358.1"/>
    <property type="molecule type" value="Genomic_DNA"/>
</dbReference>
<dbReference type="PANTHER" id="PTHR35461">
    <property type="entry name" value="BNAANNG14610D PROTEIN"/>
    <property type="match status" value="1"/>
</dbReference>
<dbReference type="HOGENOM" id="CLU_109110_0_0_1"/>
<sequence>MLLRETFRKTKVFFSKSFQKFWSFFFGEYQKLPRSLSFNPFLSRVGNARTHTSDQLYNDMLQSDLGRTKMYGNNMSMTAMEDAQKSIHEERAQEKKNKGKKEYLSSQNMNKKAHVLAQKMKAMDMMDAGDLEHVLDIEEVLHYYSRLKSPVYLDIVDKFFKDMQSEL</sequence>
<dbReference type="Gramene" id="KRH44358">
    <property type="protein sequence ID" value="KRH44358"/>
    <property type="gene ID" value="GLYMA_08G205600"/>
</dbReference>
<evidence type="ECO:0008006" key="5">
    <source>
        <dbReference type="Google" id="ProtNLM"/>
    </source>
</evidence>
<dbReference type="PaxDb" id="3847-GLYMA08G21970.2"/>
<organism evidence="3">
    <name type="scientific">Glycine max</name>
    <name type="common">Soybean</name>
    <name type="synonym">Glycine hispida</name>
    <dbReference type="NCBI Taxonomy" id="3847"/>
    <lineage>
        <taxon>Eukaryota</taxon>
        <taxon>Viridiplantae</taxon>
        <taxon>Streptophyta</taxon>
        <taxon>Embryophyta</taxon>
        <taxon>Tracheophyta</taxon>
        <taxon>Spermatophyta</taxon>
        <taxon>Magnoliopsida</taxon>
        <taxon>eudicotyledons</taxon>
        <taxon>Gunneridae</taxon>
        <taxon>Pentapetalae</taxon>
        <taxon>rosids</taxon>
        <taxon>fabids</taxon>
        <taxon>Fabales</taxon>
        <taxon>Fabaceae</taxon>
        <taxon>Papilionoideae</taxon>
        <taxon>50 kb inversion clade</taxon>
        <taxon>NPAAA clade</taxon>
        <taxon>indigoferoid/millettioid clade</taxon>
        <taxon>Phaseoleae</taxon>
        <taxon>Glycine</taxon>
        <taxon>Glycine subgen. Soja</taxon>
    </lineage>
</organism>
<evidence type="ECO:0000256" key="1">
    <source>
        <dbReference type="SAM" id="MobiDB-lite"/>
    </source>
</evidence>
<feature type="region of interest" description="Disordered" evidence="1">
    <location>
        <begin position="83"/>
        <end position="104"/>
    </location>
</feature>
<name>K7L7U1_SOYBN</name>
<dbReference type="OMA" id="MYVIETG"/>
<dbReference type="KEGG" id="gmx:100791011"/>
<dbReference type="Proteomes" id="UP000008827">
    <property type="component" value="Chromosome 8"/>
</dbReference>
<reference evidence="2 3" key="1">
    <citation type="journal article" date="2010" name="Nature">
        <title>Genome sequence of the palaeopolyploid soybean.</title>
        <authorList>
            <person name="Schmutz J."/>
            <person name="Cannon S.B."/>
            <person name="Schlueter J."/>
            <person name="Ma J."/>
            <person name="Mitros T."/>
            <person name="Nelson W."/>
            <person name="Hyten D.L."/>
            <person name="Song Q."/>
            <person name="Thelen J.J."/>
            <person name="Cheng J."/>
            <person name="Xu D."/>
            <person name="Hellsten U."/>
            <person name="May G.D."/>
            <person name="Yu Y."/>
            <person name="Sakurai T."/>
            <person name="Umezawa T."/>
            <person name="Bhattacharyya M.K."/>
            <person name="Sandhu D."/>
            <person name="Valliyodan B."/>
            <person name="Lindquist E."/>
            <person name="Peto M."/>
            <person name="Grant D."/>
            <person name="Shu S."/>
            <person name="Goodstein D."/>
            <person name="Barry K."/>
            <person name="Futrell-Griggs M."/>
            <person name="Abernathy B."/>
            <person name="Du J."/>
            <person name="Tian Z."/>
            <person name="Zhu L."/>
            <person name="Gill N."/>
            <person name="Joshi T."/>
            <person name="Libault M."/>
            <person name="Sethuraman A."/>
            <person name="Zhang X.-C."/>
            <person name="Shinozaki K."/>
            <person name="Nguyen H.T."/>
            <person name="Wing R.A."/>
            <person name="Cregan P."/>
            <person name="Specht J."/>
            <person name="Grimwood J."/>
            <person name="Rokhsar D."/>
            <person name="Stacey G."/>
            <person name="Shoemaker R.C."/>
            <person name="Jackson S.A."/>
        </authorList>
    </citation>
    <scope>NUCLEOTIDE SEQUENCE [LARGE SCALE GENOMIC DNA]</scope>
    <source>
        <strain evidence="3">cv. Williams 82</strain>
        <tissue evidence="2">Callus</tissue>
    </source>
</reference>
<dbReference type="EnsemblPlants" id="KRH44358">
    <property type="protein sequence ID" value="KRH44358"/>
    <property type="gene ID" value="GLYMA_08G205600"/>
</dbReference>
<protein>
    <recommendedName>
        <fullName evidence="5">OVATE domain-containing protein</fullName>
    </recommendedName>
</protein>
<evidence type="ECO:0000313" key="2">
    <source>
        <dbReference type="EMBL" id="KRH44358.1"/>
    </source>
</evidence>
<keyword evidence="4" id="KW-1185">Reference proteome</keyword>
<reference evidence="3" key="2">
    <citation type="submission" date="2018-02" db="UniProtKB">
        <authorList>
            <consortium name="EnsemblPlants"/>
        </authorList>
    </citation>
    <scope>IDENTIFICATION</scope>
    <source>
        <strain evidence="3">Williams 82</strain>
    </source>
</reference>
<dbReference type="GeneID" id="100791011"/>
<accession>K7L7U1</accession>
<dbReference type="OrthoDB" id="1928787at2759"/>